<evidence type="ECO:0000256" key="27">
    <source>
        <dbReference type="SAM" id="MobiDB-lite"/>
    </source>
</evidence>
<evidence type="ECO:0000256" key="5">
    <source>
        <dbReference type="ARBA" id="ARBA00022729"/>
    </source>
</evidence>
<dbReference type="InterPro" id="IPR015683">
    <property type="entry name" value="Ionotropic_Glu_rcpt"/>
</dbReference>
<dbReference type="InterPro" id="IPR001320">
    <property type="entry name" value="Iontro_rcpt_C"/>
</dbReference>
<dbReference type="FunFam" id="3.40.190.10:FF:000007">
    <property type="entry name" value="Putative glutamate receptor ionotropic NMDA 2B"/>
    <property type="match status" value="1"/>
</dbReference>
<feature type="region of interest" description="Disordered" evidence="27">
    <location>
        <begin position="1238"/>
        <end position="1262"/>
    </location>
</feature>
<feature type="binding site" evidence="23">
    <location>
        <position position="826"/>
    </location>
    <ligand>
        <name>L-glutamate</name>
        <dbReference type="ChEBI" id="CHEBI:29985"/>
    </ligand>
</feature>
<feature type="compositionally biased region" description="Basic and acidic residues" evidence="27">
    <location>
        <begin position="258"/>
        <end position="268"/>
    </location>
</feature>
<evidence type="ECO:0000259" key="29">
    <source>
        <dbReference type="SMART" id="SM00918"/>
    </source>
</evidence>
<dbReference type="InterPro" id="IPR001828">
    <property type="entry name" value="ANF_lig-bd_rcpt"/>
</dbReference>
<feature type="transmembrane region" description="Helical" evidence="26">
    <location>
        <begin position="942"/>
        <end position="967"/>
    </location>
</feature>
<evidence type="ECO:0000259" key="28">
    <source>
        <dbReference type="SMART" id="SM00079"/>
    </source>
</evidence>
<evidence type="ECO:0000313" key="31">
    <source>
        <dbReference type="Proteomes" id="UP000700334"/>
    </source>
</evidence>
<dbReference type="InterPro" id="IPR001508">
    <property type="entry name" value="Iono_Glu_rcpt_met"/>
</dbReference>
<evidence type="ECO:0000256" key="19">
    <source>
        <dbReference type="ARBA" id="ARBA00034430"/>
    </source>
</evidence>
<comment type="catalytic activity">
    <reaction evidence="19">
        <text>K(+)(in) = K(+)(out)</text>
        <dbReference type="Rhea" id="RHEA:29463"/>
        <dbReference type="ChEBI" id="CHEBI:29103"/>
    </reaction>
</comment>
<evidence type="ECO:0000256" key="2">
    <source>
        <dbReference type="ARBA" id="ARBA00022475"/>
    </source>
</evidence>
<evidence type="ECO:0000256" key="25">
    <source>
        <dbReference type="PIRSR" id="PIRSR601508-3"/>
    </source>
</evidence>
<feature type="site" description="Crucial to convey clamshell closure to channel opening" evidence="24">
    <location>
        <position position="975"/>
    </location>
</feature>
<evidence type="ECO:0000256" key="3">
    <source>
        <dbReference type="ARBA" id="ARBA00022553"/>
    </source>
</evidence>
<evidence type="ECO:0000256" key="4">
    <source>
        <dbReference type="ARBA" id="ARBA00022692"/>
    </source>
</evidence>
<keyword evidence="14" id="KW-0325">Glycoprotein</keyword>
<dbReference type="Gene3D" id="3.40.190.10">
    <property type="entry name" value="Periplasmic binding protein-like II"/>
    <property type="match status" value="2"/>
</dbReference>
<evidence type="ECO:0000256" key="12">
    <source>
        <dbReference type="ARBA" id="ARBA00023157"/>
    </source>
</evidence>
<evidence type="ECO:0000256" key="21">
    <source>
        <dbReference type="ARBA" id="ARBA00036634"/>
    </source>
</evidence>
<dbReference type="SUPFAM" id="SSF53822">
    <property type="entry name" value="Periplasmic binding protein-like I"/>
    <property type="match status" value="1"/>
</dbReference>
<evidence type="ECO:0000256" key="15">
    <source>
        <dbReference type="ARBA" id="ARBA00023257"/>
    </source>
</evidence>
<comment type="catalytic activity">
    <reaction evidence="21">
        <text>Ca(2+)(in) = Ca(2+)(out)</text>
        <dbReference type="Rhea" id="RHEA:29671"/>
        <dbReference type="ChEBI" id="CHEBI:29108"/>
    </reaction>
</comment>
<dbReference type="FunFam" id="3.40.50.2300:FF:000020">
    <property type="entry name" value="Glutamate receptor ionotropic, NMDA 2B, putative"/>
    <property type="match status" value="1"/>
</dbReference>
<comment type="similarity">
    <text evidence="22">Belongs to the glutamate-gated ion channel (TC 1.A.10.1) family. NR2C/GRIN2C subfamily.</text>
</comment>
<dbReference type="CDD" id="cd13718">
    <property type="entry name" value="PBP2_iGluR_NMDA_Nr2"/>
    <property type="match status" value="1"/>
</dbReference>
<reference evidence="30" key="1">
    <citation type="journal article" date="2021" name="Evol. Appl.">
        <title>The genome of the Pyrenean desman and the effects of bottlenecks and inbreeding on the genomic landscape of an endangered species.</title>
        <authorList>
            <person name="Escoda L."/>
            <person name="Castresana J."/>
        </authorList>
    </citation>
    <scope>NUCLEOTIDE SEQUENCE</scope>
    <source>
        <strain evidence="30">IBE-C5619</strain>
    </source>
</reference>
<keyword evidence="8 26" id="KW-1133">Transmembrane helix</keyword>
<evidence type="ECO:0000256" key="20">
    <source>
        <dbReference type="ARBA" id="ARBA00036239"/>
    </source>
</evidence>
<evidence type="ECO:0000256" key="24">
    <source>
        <dbReference type="PIRSR" id="PIRSR601508-2"/>
    </source>
</evidence>
<feature type="disulfide bond" evidence="25">
    <location>
        <begin position="1058"/>
        <end position="1113"/>
    </location>
</feature>
<evidence type="ECO:0000256" key="7">
    <source>
        <dbReference type="ARBA" id="ARBA00022842"/>
    </source>
</evidence>
<feature type="site" description="Interaction with the cone snail toxin Con-ikot-ikot" evidence="24">
    <location>
        <position position="1008"/>
    </location>
</feature>
<keyword evidence="9 26" id="KW-0770">Synapse</keyword>
<feature type="site" description="Interaction with the cone snail toxin Con-ikot-ikot" evidence="24">
    <location>
        <position position="801"/>
    </location>
</feature>
<feature type="binding site" evidence="23">
    <location>
        <position position="831"/>
    </location>
    <ligand>
        <name>L-glutamate</name>
        <dbReference type="ChEBI" id="CHEBI:29985"/>
    </ligand>
</feature>
<feature type="transmembrane region" description="Helical" evidence="26">
    <location>
        <begin position="1131"/>
        <end position="1150"/>
    </location>
</feature>
<dbReference type="Proteomes" id="UP000700334">
    <property type="component" value="Unassembled WGS sequence"/>
</dbReference>
<feature type="domain" description="Ionotropic glutamate receptor C-terminal" evidence="28">
    <location>
        <begin position="755"/>
        <end position="1111"/>
    </location>
</feature>
<dbReference type="GO" id="GO:0098655">
    <property type="term" value="P:monoatomic cation transmembrane transport"/>
    <property type="evidence" value="ECO:0007669"/>
    <property type="project" value="UniProtKB-ARBA"/>
</dbReference>
<feature type="binding site" evidence="23">
    <location>
        <position position="1044"/>
    </location>
    <ligand>
        <name>L-glutamate</name>
        <dbReference type="ChEBI" id="CHEBI:29985"/>
    </ligand>
</feature>
<feature type="compositionally biased region" description="Low complexity" evidence="27">
    <location>
        <begin position="232"/>
        <end position="243"/>
    </location>
</feature>
<feature type="compositionally biased region" description="Basic and acidic residues" evidence="27">
    <location>
        <begin position="218"/>
        <end position="231"/>
    </location>
</feature>
<comment type="subcellular location">
    <subcellularLocation>
        <location evidence="18 26">Postsynaptic cell membrane</location>
        <topology evidence="18 26">Multi-pass membrane protein</topology>
    </subcellularLocation>
</comment>
<accession>A0A8J6DKK2</accession>
<evidence type="ECO:0000256" key="23">
    <source>
        <dbReference type="PIRSR" id="PIRSR601508-1"/>
    </source>
</evidence>
<dbReference type="Pfam" id="PF10565">
    <property type="entry name" value="NMDAR2_C"/>
    <property type="match status" value="1"/>
</dbReference>
<dbReference type="GO" id="GO:0004972">
    <property type="term" value="F:NMDA glutamate receptor activity"/>
    <property type="evidence" value="ECO:0007669"/>
    <property type="project" value="UniProtKB-ARBA"/>
</dbReference>
<dbReference type="InterPro" id="IPR018884">
    <property type="entry name" value="NMDAR2_C"/>
</dbReference>
<feature type="compositionally biased region" description="Gly residues" evidence="27">
    <location>
        <begin position="65"/>
        <end position="74"/>
    </location>
</feature>
<evidence type="ECO:0000256" key="14">
    <source>
        <dbReference type="ARBA" id="ARBA00023180"/>
    </source>
</evidence>
<gene>
    <name evidence="30" type="ORF">J0S82_014810</name>
</gene>
<feature type="domain" description="Ionotropic glutamate receptor L-glutamate and glycine-binding" evidence="29">
    <location>
        <begin position="763"/>
        <end position="815"/>
    </location>
</feature>
<keyword evidence="13 26" id="KW-0675">Receptor</keyword>
<dbReference type="GO" id="GO:0043226">
    <property type="term" value="C:organelle"/>
    <property type="evidence" value="ECO:0007669"/>
    <property type="project" value="UniProtKB-ARBA"/>
</dbReference>
<evidence type="ECO:0000256" key="18">
    <source>
        <dbReference type="ARBA" id="ARBA00034104"/>
    </source>
</evidence>
<evidence type="ECO:0000256" key="10">
    <source>
        <dbReference type="ARBA" id="ARBA00023065"/>
    </source>
</evidence>
<keyword evidence="31" id="KW-1185">Reference proteome</keyword>
<feature type="binding site" evidence="23">
    <location>
        <position position="1003"/>
    </location>
    <ligand>
        <name>L-glutamate</name>
        <dbReference type="ChEBI" id="CHEBI:29985"/>
    </ligand>
</feature>
<feature type="compositionally biased region" description="Low complexity" evidence="27">
    <location>
        <begin position="193"/>
        <end position="205"/>
    </location>
</feature>
<keyword evidence="10 26" id="KW-0406">Ion transport</keyword>
<dbReference type="PRINTS" id="PR00177">
    <property type="entry name" value="NMDARECEPTOR"/>
</dbReference>
<evidence type="ECO:0000256" key="26">
    <source>
        <dbReference type="RuleBase" id="RU367118"/>
    </source>
</evidence>
<dbReference type="SUPFAM" id="SSF53850">
    <property type="entry name" value="Periplasmic binding protein-like II"/>
    <property type="match status" value="1"/>
</dbReference>
<evidence type="ECO:0000256" key="13">
    <source>
        <dbReference type="ARBA" id="ARBA00023170"/>
    </source>
</evidence>
<evidence type="ECO:0000256" key="11">
    <source>
        <dbReference type="ARBA" id="ARBA00023136"/>
    </source>
</evidence>
<proteinExistence type="inferred from homology"/>
<keyword evidence="17 26" id="KW-0407">Ion channel</keyword>
<keyword evidence="7" id="KW-0460">Magnesium</keyword>
<dbReference type="GO" id="GO:0017146">
    <property type="term" value="C:NMDA selective glutamate receptor complex"/>
    <property type="evidence" value="ECO:0007669"/>
    <property type="project" value="UniProtKB-ARBA"/>
</dbReference>
<evidence type="ECO:0000256" key="9">
    <source>
        <dbReference type="ARBA" id="ARBA00023018"/>
    </source>
</evidence>
<evidence type="ECO:0000256" key="17">
    <source>
        <dbReference type="ARBA" id="ARBA00023303"/>
    </source>
</evidence>
<keyword evidence="3" id="KW-0597">Phosphoprotein</keyword>
<evidence type="ECO:0000256" key="22">
    <source>
        <dbReference type="ARBA" id="ARBA00060923"/>
    </source>
</evidence>
<evidence type="ECO:0000313" key="30">
    <source>
        <dbReference type="EMBL" id="KAG8509618.1"/>
    </source>
</evidence>
<sequence length="1537" mass="165237">MPPNGPSRAEPLAPLSGDRDLQRTGAKVTGQRAAGSNPGPAGCGFLRGRPWARASGLGTRPRRGAGPGGGPGGAGRRRRAPAGRARAGGGELGTGAREPWSWRRGAQPSPGRSGAPSGRREGRGAGPAQPARPRQGTGPRARSGARQPGQSAPRPRRRDVHRAGGGRRGLSARAQRPFPAVSGGRRGGRQLRRQVGAGPAPAGKGSADRGGTPGESPSRAREPGRGRREPRALGSAALGLDSAGGKEGGSEAEVPAADAREGRGEAPKTLDPAVDMGGALGPALLLTSLLGAWAGPGPGQGEQAVTVAVVFGSSGPLQAQARTRLTPQSFLDLPLEIQPLTVGLNSSNPSSLLTQICRLLGAARVHGIVFEDNVGTEAVAQILDFISSQTHVPILSISGGSAVDPGSAFLQLGVSLEQQLQVLFKVLEEYNWSAFAVITSLHPGHALFLEGVRAVADASYMSWRLLDVLTLELGPGGSRARTQRLLRQIDAPVLVAYCSREEAEVLFEEAAQAGLVGPGHVWLVPNLALGSTDAPPAAFPVGLISVVTESWRLSLRQKVRDGVAILALGAHGYRRQHGNLPTPAGDCRSHPGPVSPSREAFYRHLLNITWEGRDFSFSPGGYLVQPTMVVIALNRHRLWEMALPLDLPSWPKVRERDMAWQVTPGGPALRVWALELQMGTEAGRPLQVGRWDHGVLHMKYPVWPRYSASLQPVVDSRHLTVATLEERPFVIVESPDPGTGGCVPNTVPCRRQSNHTFSGDAAPYTKLCCKGFCIDILKKLAKVVKFSYDLYLVTNGKHGKRVRGVWNGMIGEVYYKRADMAIGSLTINEERSEIVDFSVPFVETGISVMVARSNGTVSPSAFLEPYSPAVWVMMFVMCLTVVAITVSMFEYFSPVSYNQNLSSGKKLGGPSFTIGKSVWLLWALVFNNSVPIENPRGTTSKIMVLVWAFFAVIFLASYTANLAAFMIQEQYIDTVSGLSDKKFQRPQDQYPPFRFGTVPNGSTERNIRSNYRDMHTHMVKFNQRSVEDALTSLKMGKLDAFIYDAAVLNYMAGKDEGCKLVTIGSGKVFATTGYGIAMQKDSQWKRAIDLALLQFLGDGETQKLETVWLSGICQNEKNEVMSSKLDIDNMAGVFYMLLVAMGLALLVFAWEHLVYWKLRHSVPNTPRLDFLLAFSRGIYSCFGGVQSLASAERPPSPDLTAGSAQASVLKMLQAARDMVTTAGVSNSLDHATRTIESWGSGRRIPPAPACPGQRPPTPRPPPEASLKCWGPLGGGRAVLRRKTPQLPCRPPTPGPPPPDVFRVSGPPAEARWAVRAECGGQHLWASERRAFPERPLSPERCHYSSFPRAGRSGRPFLPFFPEPPEPDDLPVLGPEQLARREALLRAAWAGGLRPRHASLPSSVAEAFSGPSSLPARCGRPACGRLVQAQSMQLPSYREACQDGWVGPTWPHRQHARLHAHLPLCWGAVCPHPPPCASHGPWLAGAWRPPGHKGRTLGLSPGYRDSGGLDDVSQGACGMHGYSGPCTWRRISSLESEV</sequence>
<organism evidence="30 31">
    <name type="scientific">Galemys pyrenaicus</name>
    <name type="common">Iberian desman</name>
    <name type="synonym">Pyrenean desman</name>
    <dbReference type="NCBI Taxonomy" id="202257"/>
    <lineage>
        <taxon>Eukaryota</taxon>
        <taxon>Metazoa</taxon>
        <taxon>Chordata</taxon>
        <taxon>Craniata</taxon>
        <taxon>Vertebrata</taxon>
        <taxon>Euteleostomi</taxon>
        <taxon>Mammalia</taxon>
        <taxon>Eutheria</taxon>
        <taxon>Laurasiatheria</taxon>
        <taxon>Eulipotyphla</taxon>
        <taxon>Talpidae</taxon>
        <taxon>Galemys</taxon>
    </lineage>
</organism>
<keyword evidence="4 26" id="KW-0812">Transmembrane</keyword>
<evidence type="ECO:0000256" key="1">
    <source>
        <dbReference type="ARBA" id="ARBA00022448"/>
    </source>
</evidence>
<keyword evidence="1 26" id="KW-0813">Transport</keyword>
<feature type="compositionally biased region" description="Pro residues" evidence="27">
    <location>
        <begin position="1245"/>
        <end position="1262"/>
    </location>
</feature>
<dbReference type="GO" id="GO:0045211">
    <property type="term" value="C:postsynaptic membrane"/>
    <property type="evidence" value="ECO:0007669"/>
    <property type="project" value="UniProtKB-SubCell"/>
</dbReference>
<dbReference type="CDD" id="cd06378">
    <property type="entry name" value="PBP1_iGluR_NMDA_NR2"/>
    <property type="match status" value="1"/>
</dbReference>
<keyword evidence="6" id="KW-0106">Calcium</keyword>
<comment type="catalytic activity">
    <reaction evidence="20">
        <text>Na(+)(in) = Na(+)(out)</text>
        <dbReference type="Rhea" id="RHEA:34963"/>
        <dbReference type="ChEBI" id="CHEBI:29101"/>
    </reaction>
</comment>
<dbReference type="PANTHER" id="PTHR18966">
    <property type="entry name" value="IONOTROPIC GLUTAMATE RECEPTOR"/>
    <property type="match status" value="1"/>
</dbReference>
<feature type="transmembrane region" description="Helical" evidence="26">
    <location>
        <begin position="869"/>
        <end position="892"/>
    </location>
</feature>
<dbReference type="Gene3D" id="3.40.50.2300">
    <property type="match status" value="2"/>
</dbReference>
<keyword evidence="15 26" id="KW-0628">Postsynaptic cell membrane</keyword>
<feature type="region of interest" description="Disordered" evidence="27">
    <location>
        <begin position="1"/>
        <end position="269"/>
    </location>
</feature>
<dbReference type="Pfam" id="PF00060">
    <property type="entry name" value="Lig_chan"/>
    <property type="match status" value="1"/>
</dbReference>
<dbReference type="SMART" id="SM00079">
    <property type="entry name" value="PBPe"/>
    <property type="match status" value="1"/>
</dbReference>
<keyword evidence="11 26" id="KW-0472">Membrane</keyword>
<dbReference type="SMART" id="SM00918">
    <property type="entry name" value="Lig_chan-Glu_bd"/>
    <property type="match status" value="1"/>
</dbReference>
<feature type="binding site" evidence="23">
    <location>
        <position position="1002"/>
    </location>
    <ligand>
        <name>L-glutamate</name>
        <dbReference type="ChEBI" id="CHEBI:29985"/>
    </ligand>
</feature>
<dbReference type="FunFam" id="3.40.190.10:FF:000026">
    <property type="entry name" value="Glutamate ionotropic receptor NMDA type subunit 2A"/>
    <property type="match status" value="1"/>
</dbReference>
<dbReference type="InterPro" id="IPR019594">
    <property type="entry name" value="Glu/Gly-bd"/>
</dbReference>
<protein>
    <recommendedName>
        <fullName evidence="26">Glutamate receptor</fullName>
    </recommendedName>
</protein>
<dbReference type="InterPro" id="IPR028082">
    <property type="entry name" value="Peripla_BP_I"/>
</dbReference>
<comment type="function">
    <text evidence="26">Receptor for glutamate that functions as a ligand-gated ion channel in the central nervous system and plays an important role in excitatory synaptic transmission. L-glutamate acts as an excitatory neurotransmitter at many synapses in the central nervous system.</text>
</comment>
<keyword evidence="5" id="KW-0732">Signal</keyword>
<dbReference type="Pfam" id="PF01094">
    <property type="entry name" value="ANF_receptor"/>
    <property type="match status" value="1"/>
</dbReference>
<feature type="transmembrane region" description="Helical" evidence="26">
    <location>
        <begin position="913"/>
        <end position="930"/>
    </location>
</feature>
<evidence type="ECO:0000256" key="8">
    <source>
        <dbReference type="ARBA" id="ARBA00022989"/>
    </source>
</evidence>
<name>A0A8J6DKK2_GALPY</name>
<keyword evidence="16 26" id="KW-1071">Ligand-gated ion channel</keyword>
<evidence type="ECO:0000256" key="16">
    <source>
        <dbReference type="ARBA" id="ARBA00023286"/>
    </source>
</evidence>
<dbReference type="EMBL" id="JAGFMF010011935">
    <property type="protein sequence ID" value="KAG8509618.1"/>
    <property type="molecule type" value="Genomic_DNA"/>
</dbReference>
<keyword evidence="12 25" id="KW-1015">Disulfide bond</keyword>
<dbReference type="Pfam" id="PF10613">
    <property type="entry name" value="Lig_chan-Glu_bd"/>
    <property type="match status" value="1"/>
</dbReference>
<evidence type="ECO:0000256" key="6">
    <source>
        <dbReference type="ARBA" id="ARBA00022837"/>
    </source>
</evidence>
<dbReference type="OrthoDB" id="5984008at2759"/>
<keyword evidence="2 26" id="KW-1003">Cell membrane</keyword>
<comment type="caution">
    <text evidence="30">The sequence shown here is derived from an EMBL/GenBank/DDBJ whole genome shotgun (WGS) entry which is preliminary data.</text>
</comment>